<dbReference type="AlphaFoldDB" id="A0ABD3R2Z2"/>
<dbReference type="InterPro" id="IPR049227">
    <property type="entry name" value="DUF6824"/>
</dbReference>
<evidence type="ECO:0000313" key="4">
    <source>
        <dbReference type="Proteomes" id="UP001530377"/>
    </source>
</evidence>
<evidence type="ECO:0000313" key="3">
    <source>
        <dbReference type="EMBL" id="KAL3807155.1"/>
    </source>
</evidence>
<evidence type="ECO:0000256" key="1">
    <source>
        <dbReference type="SAM" id="MobiDB-lite"/>
    </source>
</evidence>
<dbReference type="Proteomes" id="UP001530377">
    <property type="component" value="Unassembled WGS sequence"/>
</dbReference>
<accession>A0ABD3R2Z2</accession>
<protein>
    <recommendedName>
        <fullName evidence="2">DUF6824 domain-containing protein</fullName>
    </recommendedName>
</protein>
<reference evidence="3 4" key="1">
    <citation type="submission" date="2024-10" db="EMBL/GenBank/DDBJ databases">
        <title>Updated reference genomes for cyclostephanoid diatoms.</title>
        <authorList>
            <person name="Roberts W.R."/>
            <person name="Alverson A.J."/>
        </authorList>
    </citation>
    <scope>NUCLEOTIDE SEQUENCE [LARGE SCALE GENOMIC DNA]</scope>
    <source>
        <strain evidence="3 4">AJA228-03</strain>
    </source>
</reference>
<feature type="compositionally biased region" description="Low complexity" evidence="1">
    <location>
        <begin position="490"/>
        <end position="502"/>
    </location>
</feature>
<feature type="region of interest" description="Disordered" evidence="1">
    <location>
        <begin position="480"/>
        <end position="502"/>
    </location>
</feature>
<sequence length="609" mass="67170">MKTKDIPLPPIPPGTEAMLRAKCRDVVMGRGSGTQNHCGNVAYRKIVYLNKELYVTSSKFDKLKISKAIVAAIRHFGGNFIQADERRGGLYFDIGDKRAWDKTSQALREGQAEIRGKLAEDDPAGMRKIAEYKQVISEQAFFAYACKIMASLFYSAGESGEYGISACGPDCPYAKRRQTLHQLGANPRQIFNAMCSMAAPPHPPPHVTPQQPRHQVYDQPYNSGDSSAYNNHITPSSSMLCEPPAFNAPISEGGIESLDPLPFKPQHESLEPLPLTNLNVMEQSLEPIPHQMENHSVQLNSSISSLNHILNNLDFEASSDEGRELMSALNQEVDDLIRRKSYGLIQIDTKYAFEDLMFEEDCEMPESVNNETVSNYAATTPKPDSGSFGYSMLSVKDDVSLMNMSLLSLDDHFGSENPNNTDDGGPRKSIIASAATKRKGSRVNWLMEQHSSSTIMSSIMSLDNRSFSDLVECIKDPDANQEEENNKLTSESSISSHSQGSISRRMGFPIRRSVAGKLTGANISTGVRQDEFVASSENVSAVSTSLTIPEDLVIKSDKHFTELAGQVQNPFGDSRHTLKNMSQYNMSSMTLSMPSMGASFIDLLDEDDK</sequence>
<organism evidence="3 4">
    <name type="scientific">Cyclostephanos tholiformis</name>
    <dbReference type="NCBI Taxonomy" id="382380"/>
    <lineage>
        <taxon>Eukaryota</taxon>
        <taxon>Sar</taxon>
        <taxon>Stramenopiles</taxon>
        <taxon>Ochrophyta</taxon>
        <taxon>Bacillariophyta</taxon>
        <taxon>Coscinodiscophyceae</taxon>
        <taxon>Thalassiosirophycidae</taxon>
        <taxon>Stephanodiscales</taxon>
        <taxon>Stephanodiscaceae</taxon>
        <taxon>Cyclostephanos</taxon>
    </lineage>
</organism>
<name>A0ABD3R2Z2_9STRA</name>
<comment type="caution">
    <text evidence="3">The sequence shown here is derived from an EMBL/GenBank/DDBJ whole genome shotgun (WGS) entry which is preliminary data.</text>
</comment>
<dbReference type="Pfam" id="PF20710">
    <property type="entry name" value="DUF6824"/>
    <property type="match status" value="1"/>
</dbReference>
<keyword evidence="4" id="KW-1185">Reference proteome</keyword>
<gene>
    <name evidence="3" type="ORF">ACHAXA_011356</name>
</gene>
<evidence type="ECO:0000259" key="2">
    <source>
        <dbReference type="Pfam" id="PF20710"/>
    </source>
</evidence>
<proteinExistence type="predicted"/>
<feature type="domain" description="DUF6824" evidence="2">
    <location>
        <begin position="25"/>
        <end position="109"/>
    </location>
</feature>
<dbReference type="EMBL" id="JALLPB020000668">
    <property type="protein sequence ID" value="KAL3807155.1"/>
    <property type="molecule type" value="Genomic_DNA"/>
</dbReference>